<evidence type="ECO:0008006" key="5">
    <source>
        <dbReference type="Google" id="ProtNLM"/>
    </source>
</evidence>
<feature type="region of interest" description="Disordered" evidence="1">
    <location>
        <begin position="97"/>
        <end position="119"/>
    </location>
</feature>
<organism evidence="3 4">
    <name type="scientific">Stakelama flava</name>
    <dbReference type="NCBI Taxonomy" id="2860338"/>
    <lineage>
        <taxon>Bacteria</taxon>
        <taxon>Pseudomonadati</taxon>
        <taxon>Pseudomonadota</taxon>
        <taxon>Alphaproteobacteria</taxon>
        <taxon>Sphingomonadales</taxon>
        <taxon>Sphingomonadaceae</taxon>
        <taxon>Stakelama</taxon>
    </lineage>
</organism>
<proteinExistence type="predicted"/>
<gene>
    <name evidence="3" type="ORF">KY084_11625</name>
</gene>
<sequence length="119" mass="13813">MKTFTLMLAGIGIATAAMPATVTAAPRQSANISHVQIERQIDQREHDGRIGRRDARSLRVEYRQLARLEARYRRSGHGLSSAERRDLDRRYAMLERKLRHDSHSRGGDSRQYHQANYRR</sequence>
<feature type="signal peptide" evidence="2">
    <location>
        <begin position="1"/>
        <end position="24"/>
    </location>
</feature>
<evidence type="ECO:0000256" key="2">
    <source>
        <dbReference type="SAM" id="SignalP"/>
    </source>
</evidence>
<feature type="chain" id="PRO_5045094111" description="DUF4148 domain-containing protein" evidence="2">
    <location>
        <begin position="25"/>
        <end position="119"/>
    </location>
</feature>
<accession>A0ABS6XMU1</accession>
<evidence type="ECO:0000313" key="4">
    <source>
        <dbReference type="Proteomes" id="UP001197214"/>
    </source>
</evidence>
<dbReference type="RefSeq" id="WP_219238641.1">
    <property type="nucleotide sequence ID" value="NZ_JAHWZX010000010.1"/>
</dbReference>
<keyword evidence="4" id="KW-1185">Reference proteome</keyword>
<name>A0ABS6XMU1_9SPHN</name>
<evidence type="ECO:0000313" key="3">
    <source>
        <dbReference type="EMBL" id="MBW4331517.1"/>
    </source>
</evidence>
<dbReference type="Proteomes" id="UP001197214">
    <property type="component" value="Unassembled WGS sequence"/>
</dbReference>
<dbReference type="EMBL" id="JAHWZX010000010">
    <property type="protein sequence ID" value="MBW4331517.1"/>
    <property type="molecule type" value="Genomic_DNA"/>
</dbReference>
<protein>
    <recommendedName>
        <fullName evidence="5">DUF4148 domain-containing protein</fullName>
    </recommendedName>
</protein>
<reference evidence="3 4" key="1">
    <citation type="submission" date="2021-07" db="EMBL/GenBank/DDBJ databases">
        <title>Stakelama flava sp. nov., a novel endophytic bacterium isolated from branch of Kandelia candel.</title>
        <authorList>
            <person name="Tuo L."/>
        </authorList>
    </citation>
    <scope>NUCLEOTIDE SEQUENCE [LARGE SCALE GENOMIC DNA]</scope>
    <source>
        <strain evidence="3 4">CBK3Z-3</strain>
    </source>
</reference>
<keyword evidence="2" id="KW-0732">Signal</keyword>
<feature type="compositionally biased region" description="Basic and acidic residues" evidence="1">
    <location>
        <begin position="97"/>
        <end position="111"/>
    </location>
</feature>
<evidence type="ECO:0000256" key="1">
    <source>
        <dbReference type="SAM" id="MobiDB-lite"/>
    </source>
</evidence>
<comment type="caution">
    <text evidence="3">The sequence shown here is derived from an EMBL/GenBank/DDBJ whole genome shotgun (WGS) entry which is preliminary data.</text>
</comment>